<dbReference type="Proteomes" id="UP000609802">
    <property type="component" value="Unassembled WGS sequence"/>
</dbReference>
<evidence type="ECO:0000313" key="1">
    <source>
        <dbReference type="EMBL" id="GHF06080.1"/>
    </source>
</evidence>
<name>A0ABQ3J976_9RHOB</name>
<keyword evidence="2" id="KW-1185">Reference proteome</keyword>
<sequence length="67" mass="7714">MPGVDPCDGALGRVQDRKSLPVDLSRLHRFTAHQQSEKPMRMAVIYLTRRDDFRDGSRVLIAKAMFR</sequence>
<organism evidence="1 2">
    <name type="scientific">Aliiroseovarius zhejiangensis</name>
    <dbReference type="NCBI Taxonomy" id="1632025"/>
    <lineage>
        <taxon>Bacteria</taxon>
        <taxon>Pseudomonadati</taxon>
        <taxon>Pseudomonadota</taxon>
        <taxon>Alphaproteobacteria</taxon>
        <taxon>Rhodobacterales</taxon>
        <taxon>Paracoccaceae</taxon>
        <taxon>Aliiroseovarius</taxon>
    </lineage>
</organism>
<evidence type="ECO:0000313" key="2">
    <source>
        <dbReference type="Proteomes" id="UP000609802"/>
    </source>
</evidence>
<proteinExistence type="predicted"/>
<gene>
    <name evidence="1" type="ORF">GCM10016455_29040</name>
</gene>
<accession>A0ABQ3J976</accession>
<protein>
    <submittedName>
        <fullName evidence="1">Uncharacterized protein</fullName>
    </submittedName>
</protein>
<dbReference type="EMBL" id="BNCH01000008">
    <property type="protein sequence ID" value="GHF06080.1"/>
    <property type="molecule type" value="Genomic_DNA"/>
</dbReference>
<reference evidence="2" key="1">
    <citation type="journal article" date="2019" name="Int. J. Syst. Evol. Microbiol.">
        <title>The Global Catalogue of Microorganisms (GCM) 10K type strain sequencing project: providing services to taxonomists for standard genome sequencing and annotation.</title>
        <authorList>
            <consortium name="The Broad Institute Genomics Platform"/>
            <consortium name="The Broad Institute Genome Sequencing Center for Infectious Disease"/>
            <person name="Wu L."/>
            <person name="Ma J."/>
        </authorList>
    </citation>
    <scope>NUCLEOTIDE SEQUENCE [LARGE SCALE GENOMIC DNA]</scope>
    <source>
        <strain evidence="2">KCTC 42443</strain>
    </source>
</reference>
<comment type="caution">
    <text evidence="1">The sequence shown here is derived from an EMBL/GenBank/DDBJ whole genome shotgun (WGS) entry which is preliminary data.</text>
</comment>